<feature type="region of interest" description="Disordered" evidence="2">
    <location>
        <begin position="130"/>
        <end position="163"/>
    </location>
</feature>
<comment type="caution">
    <text evidence="3">The sequence shown here is derived from an EMBL/GenBank/DDBJ whole genome shotgun (WGS) entry which is preliminary data.</text>
</comment>
<reference evidence="3" key="1">
    <citation type="journal article" date="2020" name="bioRxiv">
        <title>Comparative genomics of Chlamydomonas.</title>
        <authorList>
            <person name="Craig R.J."/>
            <person name="Hasan A.R."/>
            <person name="Ness R.W."/>
            <person name="Keightley P.D."/>
        </authorList>
    </citation>
    <scope>NUCLEOTIDE SEQUENCE</scope>
    <source>
        <strain evidence="3">CCAP 11/70</strain>
    </source>
</reference>
<evidence type="ECO:0000256" key="2">
    <source>
        <dbReference type="SAM" id="MobiDB-lite"/>
    </source>
</evidence>
<dbReference type="PROSITE" id="PS50297">
    <property type="entry name" value="ANK_REP_REGION"/>
    <property type="match status" value="2"/>
</dbReference>
<dbReference type="AlphaFoldDB" id="A0A836BZJ0"/>
<accession>A0A836BZJ0</accession>
<name>A0A836BZJ0_9CHLO</name>
<dbReference type="PANTHER" id="PTHR22677">
    <property type="entry name" value="ANKYRIN REPEAT DOMAIN-CONTAINING PROTEIN 60"/>
    <property type="match status" value="1"/>
</dbReference>
<keyword evidence="4" id="KW-1185">Reference proteome</keyword>
<dbReference type="SUPFAM" id="SSF48403">
    <property type="entry name" value="Ankyrin repeat"/>
    <property type="match status" value="1"/>
</dbReference>
<feature type="repeat" description="ANK" evidence="1">
    <location>
        <begin position="42"/>
        <end position="74"/>
    </location>
</feature>
<dbReference type="OrthoDB" id="548600at2759"/>
<keyword evidence="1" id="KW-0040">ANK repeat</keyword>
<dbReference type="Pfam" id="PF13637">
    <property type="entry name" value="Ank_4"/>
    <property type="match status" value="1"/>
</dbReference>
<dbReference type="InterPro" id="IPR039323">
    <property type="entry name" value="ANKRD_45/46/60"/>
</dbReference>
<dbReference type="PANTHER" id="PTHR22677:SF4">
    <property type="entry name" value="USHER SYNDROME TYPE-1G PROTEIN-LIKE PROTEIN"/>
    <property type="match status" value="1"/>
</dbReference>
<sequence>MGGKKKGPQLTPLFEACDTDDLDALQEILAKDKSQVKTLNSDGWTPLHQAAYAGAIDCVQELIKAGADVRAPCRQGDTPIHYAAAQSNHDVIKALAKAGSPLELKDKDGETPYDVAGSRATKKLITELVEAREARGQDTGRGRADGEEDDAEDWEEVDEGALAAEELEALRLADAEAAAQDAATGSKAVKAGRRK</sequence>
<evidence type="ECO:0000313" key="3">
    <source>
        <dbReference type="EMBL" id="KAG2493434.1"/>
    </source>
</evidence>
<dbReference type="EMBL" id="JAEHOE010000037">
    <property type="protein sequence ID" value="KAG2493434.1"/>
    <property type="molecule type" value="Genomic_DNA"/>
</dbReference>
<feature type="repeat" description="ANK" evidence="1">
    <location>
        <begin position="75"/>
        <end position="107"/>
    </location>
</feature>
<feature type="compositionally biased region" description="Acidic residues" evidence="2">
    <location>
        <begin position="146"/>
        <end position="159"/>
    </location>
</feature>
<proteinExistence type="predicted"/>
<evidence type="ECO:0008006" key="5">
    <source>
        <dbReference type="Google" id="ProtNLM"/>
    </source>
</evidence>
<dbReference type="PROSITE" id="PS50088">
    <property type="entry name" value="ANK_REPEAT"/>
    <property type="match status" value="2"/>
</dbReference>
<organism evidence="3 4">
    <name type="scientific">Edaphochlamys debaryana</name>
    <dbReference type="NCBI Taxonomy" id="47281"/>
    <lineage>
        <taxon>Eukaryota</taxon>
        <taxon>Viridiplantae</taxon>
        <taxon>Chlorophyta</taxon>
        <taxon>core chlorophytes</taxon>
        <taxon>Chlorophyceae</taxon>
        <taxon>CS clade</taxon>
        <taxon>Chlamydomonadales</taxon>
        <taxon>Chlamydomonadales incertae sedis</taxon>
        <taxon>Edaphochlamys</taxon>
    </lineage>
</organism>
<evidence type="ECO:0000313" key="4">
    <source>
        <dbReference type="Proteomes" id="UP000612055"/>
    </source>
</evidence>
<dbReference type="SMART" id="SM00248">
    <property type="entry name" value="ANK"/>
    <property type="match status" value="3"/>
</dbReference>
<evidence type="ECO:0000256" key="1">
    <source>
        <dbReference type="PROSITE-ProRule" id="PRU00023"/>
    </source>
</evidence>
<dbReference type="Proteomes" id="UP000612055">
    <property type="component" value="Unassembled WGS sequence"/>
</dbReference>
<dbReference type="InterPro" id="IPR002110">
    <property type="entry name" value="Ankyrin_rpt"/>
</dbReference>
<dbReference type="InterPro" id="IPR036770">
    <property type="entry name" value="Ankyrin_rpt-contain_sf"/>
</dbReference>
<feature type="compositionally biased region" description="Basic and acidic residues" evidence="2">
    <location>
        <begin position="130"/>
        <end position="145"/>
    </location>
</feature>
<gene>
    <name evidence="3" type="ORF">HYH03_008253</name>
</gene>
<dbReference type="Gene3D" id="1.25.40.20">
    <property type="entry name" value="Ankyrin repeat-containing domain"/>
    <property type="match status" value="1"/>
</dbReference>
<protein>
    <recommendedName>
        <fullName evidence="5">Ankyrin repeat protein</fullName>
    </recommendedName>
</protein>
<feature type="region of interest" description="Disordered" evidence="2">
    <location>
        <begin position="176"/>
        <end position="195"/>
    </location>
</feature>